<sequence length="65" mass="7344">MELSVPSRRDDVKERWTCLCEIQVVRRCSCVLGRIRLWDSMLGESSSLPQPAVECDESRADSGVC</sequence>
<protein>
    <submittedName>
        <fullName evidence="2">Uncharacterized protein</fullName>
    </submittedName>
</protein>
<reference evidence="2" key="2">
    <citation type="journal article" date="2021" name="Genome Biol. Evol.">
        <title>Developing a high-quality reference genome for a parasitic bivalve with doubly uniparental inheritance (Bivalvia: Unionida).</title>
        <authorList>
            <person name="Smith C.H."/>
        </authorList>
    </citation>
    <scope>NUCLEOTIDE SEQUENCE</scope>
    <source>
        <strain evidence="2">CHS0354</strain>
        <tissue evidence="2">Mantle</tissue>
    </source>
</reference>
<organism evidence="2 3">
    <name type="scientific">Potamilus streckersoni</name>
    <dbReference type="NCBI Taxonomy" id="2493646"/>
    <lineage>
        <taxon>Eukaryota</taxon>
        <taxon>Metazoa</taxon>
        <taxon>Spiralia</taxon>
        <taxon>Lophotrochozoa</taxon>
        <taxon>Mollusca</taxon>
        <taxon>Bivalvia</taxon>
        <taxon>Autobranchia</taxon>
        <taxon>Heteroconchia</taxon>
        <taxon>Palaeoheterodonta</taxon>
        <taxon>Unionida</taxon>
        <taxon>Unionoidea</taxon>
        <taxon>Unionidae</taxon>
        <taxon>Ambleminae</taxon>
        <taxon>Lampsilini</taxon>
        <taxon>Potamilus</taxon>
    </lineage>
</organism>
<evidence type="ECO:0000313" key="2">
    <source>
        <dbReference type="EMBL" id="KAK3603954.1"/>
    </source>
</evidence>
<reference evidence="2" key="1">
    <citation type="journal article" date="2021" name="Genome Biol. Evol.">
        <title>A High-Quality Reference Genome for a Parasitic Bivalve with Doubly Uniparental Inheritance (Bivalvia: Unionida).</title>
        <authorList>
            <person name="Smith C.H."/>
        </authorList>
    </citation>
    <scope>NUCLEOTIDE SEQUENCE</scope>
    <source>
        <strain evidence="2">CHS0354</strain>
    </source>
</reference>
<feature type="compositionally biased region" description="Basic and acidic residues" evidence="1">
    <location>
        <begin position="56"/>
        <end position="65"/>
    </location>
</feature>
<feature type="non-terminal residue" evidence="2">
    <location>
        <position position="65"/>
    </location>
</feature>
<evidence type="ECO:0000313" key="3">
    <source>
        <dbReference type="Proteomes" id="UP001195483"/>
    </source>
</evidence>
<dbReference type="EMBL" id="JAEAOA010000089">
    <property type="protein sequence ID" value="KAK3603954.1"/>
    <property type="molecule type" value="Genomic_DNA"/>
</dbReference>
<dbReference type="AlphaFoldDB" id="A0AAE0T557"/>
<proteinExistence type="predicted"/>
<accession>A0AAE0T557</accession>
<evidence type="ECO:0000256" key="1">
    <source>
        <dbReference type="SAM" id="MobiDB-lite"/>
    </source>
</evidence>
<keyword evidence="3" id="KW-1185">Reference proteome</keyword>
<name>A0AAE0T557_9BIVA</name>
<reference evidence="2" key="3">
    <citation type="submission" date="2023-05" db="EMBL/GenBank/DDBJ databases">
        <authorList>
            <person name="Smith C.H."/>
        </authorList>
    </citation>
    <scope>NUCLEOTIDE SEQUENCE</scope>
    <source>
        <strain evidence="2">CHS0354</strain>
        <tissue evidence="2">Mantle</tissue>
    </source>
</reference>
<feature type="region of interest" description="Disordered" evidence="1">
    <location>
        <begin position="44"/>
        <end position="65"/>
    </location>
</feature>
<comment type="caution">
    <text evidence="2">The sequence shown here is derived from an EMBL/GenBank/DDBJ whole genome shotgun (WGS) entry which is preliminary data.</text>
</comment>
<dbReference type="Proteomes" id="UP001195483">
    <property type="component" value="Unassembled WGS sequence"/>
</dbReference>
<gene>
    <name evidence="2" type="ORF">CHS0354_000860</name>
</gene>